<evidence type="ECO:0000256" key="9">
    <source>
        <dbReference type="SAM" id="SignalP"/>
    </source>
</evidence>
<evidence type="ECO:0000256" key="7">
    <source>
        <dbReference type="ARBA" id="ARBA00023180"/>
    </source>
</evidence>
<dbReference type="PROSITE" id="PS00623">
    <property type="entry name" value="GMC_OXRED_1"/>
    <property type="match status" value="1"/>
</dbReference>
<sequence>MKTLAGILSFFAFPGLHGLSYDYIVIGGGTGGLTVASRLAENKTTQVLVLEAGPNAENLQEVFVPGLIGMGQAFTTLNWGYKTVPQTHLNNRVLSMRAGKALGGSTVINSMIFPRAEKAQYDAWGVLNKDRSWTWDALLPYFKKSEIFSPPNEFQAGNGAEFIPEFHGFNEEEGRVKVGFPNIFFEQAKLWRETSERLGFPVSPDLSDGSPHAVGVSPASIDAANNTRCSATCAYYTPFADEPNFTVLTNTTVTRIIWDESGKGGGLVASAVEYIDFKNQTKSVDLSPRGEVIISAGTIGSPKVLELSGIGNSSILRAAGIDPVLELPSVGENLAGGCSVITKKKYLCVFRTQTTSTAGRARSQIAAFSQEQLKLWFENRTGLYSDAARSLGITAPSNILNRSTLNFLIADAERNLNYFAEKFSNGNPQLMKGIEAQHRIALELYRQDRNLPLEMSLNPGYSGPTAFDNRPRRKFTSIHSVLYNPLSRGRTHISSSDPLTPPLIDPAYWSHPLDTAAHVSGIKLARKMLTTQPLSSVYEGEFEPGSERQTDEEIEEWLKEFIVSDTHEIGSMAMLPKGLGGVVDTELKIYGTRNVRVVDSEQMRL</sequence>
<evidence type="ECO:0000256" key="8">
    <source>
        <dbReference type="RuleBase" id="RU003968"/>
    </source>
</evidence>
<comment type="caution">
    <text evidence="12">The sequence shown here is derived from an EMBL/GenBank/DDBJ whole genome shotgun (WGS) entry which is preliminary data.</text>
</comment>
<evidence type="ECO:0000256" key="6">
    <source>
        <dbReference type="ARBA" id="ARBA00023002"/>
    </source>
</evidence>
<evidence type="ECO:0000259" key="10">
    <source>
        <dbReference type="PROSITE" id="PS00623"/>
    </source>
</evidence>
<feature type="domain" description="Glucose-methanol-choline oxidoreductase N-terminal" evidence="10">
    <location>
        <begin position="99"/>
        <end position="122"/>
    </location>
</feature>
<dbReference type="PANTHER" id="PTHR11552:SF201">
    <property type="entry name" value="GLUCOSE-METHANOL-CHOLINE OXIDOREDUCTASE N-TERMINAL DOMAIN-CONTAINING PROTEIN"/>
    <property type="match status" value="1"/>
</dbReference>
<dbReference type="InterPro" id="IPR036188">
    <property type="entry name" value="FAD/NAD-bd_sf"/>
</dbReference>
<feature type="chain" id="PRO_5047364702" description="Glucose-methanol-choline oxidoreductase N-terminal domain-containing protein" evidence="9">
    <location>
        <begin position="19"/>
        <end position="605"/>
    </location>
</feature>
<proteinExistence type="inferred from homology"/>
<dbReference type="InterPro" id="IPR000172">
    <property type="entry name" value="GMC_OxRdtase_N"/>
</dbReference>
<name>A0ABR1JHX8_9AGAR</name>
<dbReference type="EMBL" id="JBANRG010000019">
    <property type="protein sequence ID" value="KAK7457791.1"/>
    <property type="molecule type" value="Genomic_DNA"/>
</dbReference>
<evidence type="ECO:0000256" key="5">
    <source>
        <dbReference type="ARBA" id="ARBA00022827"/>
    </source>
</evidence>
<dbReference type="PIRSF" id="PIRSF000137">
    <property type="entry name" value="Alcohol_oxidase"/>
    <property type="match status" value="1"/>
</dbReference>
<evidence type="ECO:0000256" key="2">
    <source>
        <dbReference type="ARBA" id="ARBA00010790"/>
    </source>
</evidence>
<organism evidence="12 13">
    <name type="scientific">Marasmiellus scandens</name>
    <dbReference type="NCBI Taxonomy" id="2682957"/>
    <lineage>
        <taxon>Eukaryota</taxon>
        <taxon>Fungi</taxon>
        <taxon>Dikarya</taxon>
        <taxon>Basidiomycota</taxon>
        <taxon>Agaricomycotina</taxon>
        <taxon>Agaricomycetes</taxon>
        <taxon>Agaricomycetidae</taxon>
        <taxon>Agaricales</taxon>
        <taxon>Marasmiineae</taxon>
        <taxon>Omphalotaceae</taxon>
        <taxon>Marasmiellus</taxon>
    </lineage>
</organism>
<dbReference type="Gene3D" id="3.50.50.60">
    <property type="entry name" value="FAD/NAD(P)-binding domain"/>
    <property type="match status" value="1"/>
</dbReference>
<comment type="similarity">
    <text evidence="2 8">Belongs to the GMC oxidoreductase family.</text>
</comment>
<evidence type="ECO:0000313" key="12">
    <source>
        <dbReference type="EMBL" id="KAK7457791.1"/>
    </source>
</evidence>
<comment type="cofactor">
    <cofactor evidence="1">
        <name>FAD</name>
        <dbReference type="ChEBI" id="CHEBI:57692"/>
    </cofactor>
</comment>
<dbReference type="SUPFAM" id="SSF51905">
    <property type="entry name" value="FAD/NAD(P)-binding domain"/>
    <property type="match status" value="1"/>
</dbReference>
<keyword evidence="4 9" id="KW-0732">Signal</keyword>
<accession>A0ABR1JHX8</accession>
<keyword evidence="3 8" id="KW-0285">Flavoprotein</keyword>
<feature type="signal peptide" evidence="9">
    <location>
        <begin position="1"/>
        <end position="18"/>
    </location>
</feature>
<feature type="domain" description="Glucose-methanol-choline oxidoreductase N-terminal" evidence="11">
    <location>
        <begin position="297"/>
        <end position="311"/>
    </location>
</feature>
<dbReference type="PROSITE" id="PS00624">
    <property type="entry name" value="GMC_OXRED_2"/>
    <property type="match status" value="1"/>
</dbReference>
<protein>
    <recommendedName>
        <fullName evidence="10 11">Glucose-methanol-choline oxidoreductase N-terminal domain-containing protein</fullName>
    </recommendedName>
</protein>
<gene>
    <name evidence="12" type="ORF">VKT23_010130</name>
</gene>
<reference evidence="12 13" key="1">
    <citation type="submission" date="2024-01" db="EMBL/GenBank/DDBJ databases">
        <title>A draft genome for the cacao thread blight pathogen Marasmiellus scandens.</title>
        <authorList>
            <person name="Baruah I.K."/>
            <person name="Leung J."/>
            <person name="Bukari Y."/>
            <person name="Amoako-Attah I."/>
            <person name="Meinhardt L.W."/>
            <person name="Bailey B.A."/>
            <person name="Cohen S.P."/>
        </authorList>
    </citation>
    <scope>NUCLEOTIDE SEQUENCE [LARGE SCALE GENOMIC DNA]</scope>
    <source>
        <strain evidence="12 13">GH-19</strain>
    </source>
</reference>
<evidence type="ECO:0000313" key="13">
    <source>
        <dbReference type="Proteomes" id="UP001498398"/>
    </source>
</evidence>
<dbReference type="Proteomes" id="UP001498398">
    <property type="component" value="Unassembled WGS sequence"/>
</dbReference>
<dbReference type="Gene3D" id="3.30.560.10">
    <property type="entry name" value="Glucose Oxidase, domain 3"/>
    <property type="match status" value="1"/>
</dbReference>
<dbReference type="SUPFAM" id="SSF54373">
    <property type="entry name" value="FAD-linked reductases, C-terminal domain"/>
    <property type="match status" value="1"/>
</dbReference>
<keyword evidence="13" id="KW-1185">Reference proteome</keyword>
<dbReference type="Pfam" id="PF00732">
    <property type="entry name" value="GMC_oxred_N"/>
    <property type="match status" value="1"/>
</dbReference>
<evidence type="ECO:0000256" key="4">
    <source>
        <dbReference type="ARBA" id="ARBA00022729"/>
    </source>
</evidence>
<dbReference type="PANTHER" id="PTHR11552">
    <property type="entry name" value="GLUCOSE-METHANOL-CHOLINE GMC OXIDOREDUCTASE"/>
    <property type="match status" value="1"/>
</dbReference>
<keyword evidence="6" id="KW-0560">Oxidoreductase</keyword>
<evidence type="ECO:0000259" key="11">
    <source>
        <dbReference type="PROSITE" id="PS00624"/>
    </source>
</evidence>
<dbReference type="InterPro" id="IPR007867">
    <property type="entry name" value="GMC_OxRtase_C"/>
</dbReference>
<keyword evidence="7" id="KW-0325">Glycoprotein</keyword>
<evidence type="ECO:0000256" key="3">
    <source>
        <dbReference type="ARBA" id="ARBA00022630"/>
    </source>
</evidence>
<dbReference type="Pfam" id="PF05199">
    <property type="entry name" value="GMC_oxred_C"/>
    <property type="match status" value="1"/>
</dbReference>
<keyword evidence="5 8" id="KW-0274">FAD</keyword>
<evidence type="ECO:0000256" key="1">
    <source>
        <dbReference type="ARBA" id="ARBA00001974"/>
    </source>
</evidence>
<dbReference type="InterPro" id="IPR012132">
    <property type="entry name" value="GMC_OxRdtase"/>
</dbReference>